<dbReference type="AlphaFoldDB" id="A0A6B1DUJ0"/>
<feature type="non-terminal residue" evidence="7">
    <location>
        <position position="164"/>
    </location>
</feature>
<sequence length="164" mass="17991">MSSTICSICNSPRSDSAGPCAVCGAAPAARARNLPTGTHLQNGRYTLGRVLGEGGFGITYLGAHRYLKRTVAIKELFPDWAMRHGTTVSVPDSRQRDFHMERERVLEEARVISRLNSPHIVEVQDAFLENNTAYIVMEYLYQSSILVALKGCHLAGGAMARRIA</sequence>
<dbReference type="PROSITE" id="PS00107">
    <property type="entry name" value="PROTEIN_KINASE_ATP"/>
    <property type="match status" value="1"/>
</dbReference>
<evidence type="ECO:0000256" key="5">
    <source>
        <dbReference type="PROSITE-ProRule" id="PRU10141"/>
    </source>
</evidence>
<dbReference type="InterPro" id="IPR000719">
    <property type="entry name" value="Prot_kinase_dom"/>
</dbReference>
<evidence type="ECO:0000256" key="1">
    <source>
        <dbReference type="ARBA" id="ARBA00022679"/>
    </source>
</evidence>
<proteinExistence type="predicted"/>
<dbReference type="SUPFAM" id="SSF56112">
    <property type="entry name" value="Protein kinase-like (PK-like)"/>
    <property type="match status" value="1"/>
</dbReference>
<evidence type="ECO:0000259" key="6">
    <source>
        <dbReference type="PROSITE" id="PS50011"/>
    </source>
</evidence>
<comment type="caution">
    <text evidence="7">The sequence shown here is derived from an EMBL/GenBank/DDBJ whole genome shotgun (WGS) entry which is preliminary data.</text>
</comment>
<dbReference type="InterPro" id="IPR017441">
    <property type="entry name" value="Protein_kinase_ATP_BS"/>
</dbReference>
<feature type="domain" description="Protein kinase" evidence="6">
    <location>
        <begin position="45"/>
        <end position="164"/>
    </location>
</feature>
<dbReference type="InterPro" id="IPR011009">
    <property type="entry name" value="Kinase-like_dom_sf"/>
</dbReference>
<accession>A0A6B1DUJ0</accession>
<dbReference type="PROSITE" id="PS50011">
    <property type="entry name" value="PROTEIN_KINASE_DOM"/>
    <property type="match status" value="1"/>
</dbReference>
<evidence type="ECO:0000256" key="3">
    <source>
        <dbReference type="ARBA" id="ARBA00022777"/>
    </source>
</evidence>
<dbReference type="GO" id="GO:0005524">
    <property type="term" value="F:ATP binding"/>
    <property type="evidence" value="ECO:0007669"/>
    <property type="project" value="UniProtKB-UniRule"/>
</dbReference>
<dbReference type="PANTHER" id="PTHR43289:SF34">
    <property type="entry name" value="SERINE_THREONINE-PROTEIN KINASE YBDM-RELATED"/>
    <property type="match status" value="1"/>
</dbReference>
<dbReference type="GO" id="GO:0004674">
    <property type="term" value="F:protein serine/threonine kinase activity"/>
    <property type="evidence" value="ECO:0007669"/>
    <property type="project" value="TreeGrafter"/>
</dbReference>
<keyword evidence="3 7" id="KW-0418">Kinase</keyword>
<keyword evidence="1" id="KW-0808">Transferase</keyword>
<keyword evidence="2 5" id="KW-0547">Nucleotide-binding</keyword>
<dbReference type="Pfam" id="PF00069">
    <property type="entry name" value="Pkinase"/>
    <property type="match status" value="1"/>
</dbReference>
<organism evidence="7">
    <name type="scientific">Caldilineaceae bacterium SB0662_bin_9</name>
    <dbReference type="NCBI Taxonomy" id="2605258"/>
    <lineage>
        <taxon>Bacteria</taxon>
        <taxon>Bacillati</taxon>
        <taxon>Chloroflexota</taxon>
        <taxon>Caldilineae</taxon>
        <taxon>Caldilineales</taxon>
        <taxon>Caldilineaceae</taxon>
    </lineage>
</organism>
<dbReference type="Gene3D" id="3.30.200.20">
    <property type="entry name" value="Phosphorylase Kinase, domain 1"/>
    <property type="match status" value="1"/>
</dbReference>
<name>A0A6B1DUJ0_9CHLR</name>
<evidence type="ECO:0000256" key="2">
    <source>
        <dbReference type="ARBA" id="ARBA00022741"/>
    </source>
</evidence>
<keyword evidence="4 5" id="KW-0067">ATP-binding</keyword>
<evidence type="ECO:0000313" key="7">
    <source>
        <dbReference type="EMBL" id="MYD90908.1"/>
    </source>
</evidence>
<evidence type="ECO:0000256" key="4">
    <source>
        <dbReference type="ARBA" id="ARBA00022840"/>
    </source>
</evidence>
<protein>
    <submittedName>
        <fullName evidence="7">Protein kinase</fullName>
    </submittedName>
</protein>
<feature type="binding site" evidence="5">
    <location>
        <position position="74"/>
    </location>
    <ligand>
        <name>ATP</name>
        <dbReference type="ChEBI" id="CHEBI:30616"/>
    </ligand>
</feature>
<dbReference type="EMBL" id="VXPY01000081">
    <property type="protein sequence ID" value="MYD90908.1"/>
    <property type="molecule type" value="Genomic_DNA"/>
</dbReference>
<reference evidence="7" key="1">
    <citation type="submission" date="2019-09" db="EMBL/GenBank/DDBJ databases">
        <title>Characterisation of the sponge microbiome using genome-centric metagenomics.</title>
        <authorList>
            <person name="Engelberts J.P."/>
            <person name="Robbins S.J."/>
            <person name="De Goeij J.M."/>
            <person name="Aranda M."/>
            <person name="Bell S.C."/>
            <person name="Webster N.S."/>
        </authorList>
    </citation>
    <scope>NUCLEOTIDE SEQUENCE</scope>
    <source>
        <strain evidence="7">SB0662_bin_9</strain>
    </source>
</reference>
<dbReference type="PANTHER" id="PTHR43289">
    <property type="entry name" value="MITOGEN-ACTIVATED PROTEIN KINASE KINASE KINASE 20-RELATED"/>
    <property type="match status" value="1"/>
</dbReference>
<gene>
    <name evidence="7" type="ORF">F4Y08_11340</name>
</gene>